<dbReference type="RefSeq" id="WP_400879154.1">
    <property type="nucleotide sequence ID" value="NZ_JBIWXY010000001.1"/>
</dbReference>
<feature type="domain" description="Methyltransferase" evidence="2">
    <location>
        <begin position="28"/>
        <end position="98"/>
    </location>
</feature>
<dbReference type="PANTHER" id="PTHR43861:SF3">
    <property type="entry name" value="PUTATIVE (AFU_ORTHOLOGUE AFUA_2G14390)-RELATED"/>
    <property type="match status" value="1"/>
</dbReference>
<dbReference type="SUPFAM" id="SSF53335">
    <property type="entry name" value="S-adenosyl-L-methionine-dependent methyltransferases"/>
    <property type="match status" value="1"/>
</dbReference>
<dbReference type="GO" id="GO:0032259">
    <property type="term" value="P:methylation"/>
    <property type="evidence" value="ECO:0007669"/>
    <property type="project" value="UniProtKB-KW"/>
</dbReference>
<keyword evidence="1 3" id="KW-0808">Transferase</keyword>
<evidence type="ECO:0000313" key="4">
    <source>
        <dbReference type="Proteomes" id="UP001617669"/>
    </source>
</evidence>
<dbReference type="GO" id="GO:0061542">
    <property type="term" value="F:3-demethylubiquinol 3-O-methyltransferase activity"/>
    <property type="evidence" value="ECO:0007669"/>
    <property type="project" value="UniProtKB-EC"/>
</dbReference>
<sequence>MNHSALTTSQPSIWLMQHSHYIKTGGKVLDVASGHGRNAIWLAQQGFKVTAVDRDAAALSTLKNQAPSVDTHLQDLEQGCWPYSQQQFDAIIVCRYLHRPLLPLLANSLAASGVLIYETFMEGHEQYGRPRNPDFLLKSNELLISYLPLFKVISYNEGVLEQEPSPAVIQRLVAVKTSNRLS</sequence>
<dbReference type="EC" id="2.1.1.222" evidence="3"/>
<dbReference type="Gene3D" id="3.40.50.150">
    <property type="entry name" value="Vaccinia Virus protein VP39"/>
    <property type="match status" value="1"/>
</dbReference>
<dbReference type="Proteomes" id="UP001617669">
    <property type="component" value="Unassembled WGS sequence"/>
</dbReference>
<accession>A0ABW8GIS7</accession>
<keyword evidence="3" id="KW-0489">Methyltransferase</keyword>
<evidence type="ECO:0000259" key="2">
    <source>
        <dbReference type="Pfam" id="PF13649"/>
    </source>
</evidence>
<proteinExistence type="predicted"/>
<organism evidence="3 4">
    <name type="scientific">Methylobacillus methanolivorans</name>
    <dbReference type="NCBI Taxonomy" id="1848927"/>
    <lineage>
        <taxon>Bacteria</taxon>
        <taxon>Pseudomonadati</taxon>
        <taxon>Pseudomonadota</taxon>
        <taxon>Betaproteobacteria</taxon>
        <taxon>Nitrosomonadales</taxon>
        <taxon>Methylophilaceae</taxon>
        <taxon>Methylobacillus</taxon>
    </lineage>
</organism>
<evidence type="ECO:0000313" key="3">
    <source>
        <dbReference type="EMBL" id="MFJ5445204.1"/>
    </source>
</evidence>
<comment type="caution">
    <text evidence="3">The sequence shown here is derived from an EMBL/GenBank/DDBJ whole genome shotgun (WGS) entry which is preliminary data.</text>
</comment>
<dbReference type="InterPro" id="IPR041698">
    <property type="entry name" value="Methyltransf_25"/>
</dbReference>
<protein>
    <submittedName>
        <fullName evidence="3">Class I SAM-dependent methyltransferase</fullName>
        <ecNumber evidence="3">2.1.1.222</ecNumber>
        <ecNumber evidence="3">2.1.1.64</ecNumber>
    </submittedName>
</protein>
<dbReference type="GO" id="GO:0102208">
    <property type="term" value="F:2-polyprenyl-6-hydroxyphenol methylase activity"/>
    <property type="evidence" value="ECO:0007669"/>
    <property type="project" value="UniProtKB-EC"/>
</dbReference>
<keyword evidence="4" id="KW-1185">Reference proteome</keyword>
<name>A0ABW8GIS7_9PROT</name>
<evidence type="ECO:0000256" key="1">
    <source>
        <dbReference type="ARBA" id="ARBA00022679"/>
    </source>
</evidence>
<dbReference type="PANTHER" id="PTHR43861">
    <property type="entry name" value="TRANS-ACONITATE 2-METHYLTRANSFERASE-RELATED"/>
    <property type="match status" value="1"/>
</dbReference>
<dbReference type="EC" id="2.1.1.64" evidence="3"/>
<dbReference type="Pfam" id="PF13649">
    <property type="entry name" value="Methyltransf_25"/>
    <property type="match status" value="1"/>
</dbReference>
<reference evidence="3 4" key="1">
    <citation type="submission" date="2024-11" db="EMBL/GenBank/DDBJ databases">
        <authorList>
            <person name="Kaparullina E.N."/>
            <person name="Delegan Y.A."/>
            <person name="Doronina N.V."/>
        </authorList>
    </citation>
    <scope>NUCLEOTIDE SEQUENCE [LARGE SCALE GENOMIC DNA]</scope>
    <source>
        <strain evidence="3 4">7sh_L</strain>
    </source>
</reference>
<dbReference type="CDD" id="cd02440">
    <property type="entry name" value="AdoMet_MTases"/>
    <property type="match status" value="1"/>
</dbReference>
<dbReference type="EMBL" id="JBIWXY010000001">
    <property type="protein sequence ID" value="MFJ5445204.1"/>
    <property type="molecule type" value="Genomic_DNA"/>
</dbReference>
<dbReference type="InterPro" id="IPR029063">
    <property type="entry name" value="SAM-dependent_MTases_sf"/>
</dbReference>
<gene>
    <name evidence="3" type="ORF">ACIKP9_03070</name>
</gene>